<sequence>MQSTSTESRSNETIKETGKIINTKATEGLLKEMDSTSVPEYSNSSFATDKIESVTHDNGHDEKLDLLDILLIGTGSLIGLISLGILALHIAQWRRKRAEKMF</sequence>
<dbReference type="Proteomes" id="UP000321570">
    <property type="component" value="Unassembled WGS sequence"/>
</dbReference>
<feature type="non-terminal residue" evidence="2">
    <location>
        <position position="102"/>
    </location>
</feature>
<dbReference type="EMBL" id="CABIJS010000697">
    <property type="protein sequence ID" value="VUZ55926.1"/>
    <property type="molecule type" value="Genomic_DNA"/>
</dbReference>
<keyword evidence="1" id="KW-0472">Membrane</keyword>
<feature type="transmembrane region" description="Helical" evidence="1">
    <location>
        <begin position="69"/>
        <end position="91"/>
    </location>
</feature>
<proteinExistence type="predicted"/>
<gene>
    <name evidence="2" type="ORF">WMSIL1_LOCUS13453</name>
</gene>
<dbReference type="AlphaFoldDB" id="A0A564Z927"/>
<keyword evidence="1" id="KW-0812">Transmembrane</keyword>
<evidence type="ECO:0000256" key="1">
    <source>
        <dbReference type="SAM" id="Phobius"/>
    </source>
</evidence>
<keyword evidence="3" id="KW-1185">Reference proteome</keyword>
<organism evidence="2 3">
    <name type="scientific">Hymenolepis diminuta</name>
    <name type="common">Rat tapeworm</name>
    <dbReference type="NCBI Taxonomy" id="6216"/>
    <lineage>
        <taxon>Eukaryota</taxon>
        <taxon>Metazoa</taxon>
        <taxon>Spiralia</taxon>
        <taxon>Lophotrochozoa</taxon>
        <taxon>Platyhelminthes</taxon>
        <taxon>Cestoda</taxon>
        <taxon>Eucestoda</taxon>
        <taxon>Cyclophyllidea</taxon>
        <taxon>Hymenolepididae</taxon>
        <taxon>Hymenolepis</taxon>
    </lineage>
</organism>
<evidence type="ECO:0000313" key="3">
    <source>
        <dbReference type="Proteomes" id="UP000321570"/>
    </source>
</evidence>
<name>A0A564Z927_HYMDI</name>
<keyword evidence="1" id="KW-1133">Transmembrane helix</keyword>
<evidence type="ECO:0000313" key="2">
    <source>
        <dbReference type="EMBL" id="VUZ55926.1"/>
    </source>
</evidence>
<protein>
    <submittedName>
        <fullName evidence="2">Uncharacterized protein</fullName>
    </submittedName>
</protein>
<reference evidence="2 3" key="1">
    <citation type="submission" date="2019-07" db="EMBL/GenBank/DDBJ databases">
        <authorList>
            <person name="Jastrzebski P J."/>
            <person name="Paukszto L."/>
            <person name="Jastrzebski P J."/>
        </authorList>
    </citation>
    <scope>NUCLEOTIDE SEQUENCE [LARGE SCALE GENOMIC DNA]</scope>
    <source>
        <strain evidence="2 3">WMS-il1</strain>
    </source>
</reference>
<accession>A0A564Z927</accession>